<sequence>MTTTADGASAAASAAPVDVQRQGAEALDRLASWRGDNAPNRPASHMRILVTGGAGFIGSHLVDRLMEEGNEVIVVDSLFTGKKSNIERWRTHPNFEFFRHDVIEPFTAEVDQIYHLACPASPVHYKYNAIRTLKTGVLGTLNMLGLAKRVGATFLLASTSEVYGDPLVHPQTEEYWGNVNPIGVRSCYDESKRVAETMAFDYHRQHGVAIRVVRIFNTYGPRMVENDGRVVSNFVSQALRGQPLTVYGDGSQTRSFCYVADLVDGLIRMMNSTHAGPFNLGNPGEFSMLELAQLIKDQVDPTSDIKYLPATPDDPAKRKPDITKASTHLGWSPAVPLKTGLTEMIADFRERIGDGVKAPPPPAKEASS</sequence>
<gene>
    <name evidence="1" type="ORF">I4F81_009595</name>
</gene>
<dbReference type="Proteomes" id="UP000798662">
    <property type="component" value="Chromosome 3"/>
</dbReference>
<comment type="caution">
    <text evidence="1">The sequence shown here is derived from an EMBL/GenBank/DDBJ whole genome shotgun (WGS) entry which is preliminary data.</text>
</comment>
<reference evidence="1" key="1">
    <citation type="submission" date="2019-11" db="EMBL/GenBank/DDBJ databases">
        <title>Nori genome reveals adaptations in red seaweeds to the harsh intertidal environment.</title>
        <authorList>
            <person name="Wang D."/>
            <person name="Mao Y."/>
        </authorList>
    </citation>
    <scope>NUCLEOTIDE SEQUENCE</scope>
    <source>
        <tissue evidence="1">Gametophyte</tissue>
    </source>
</reference>
<keyword evidence="2" id="KW-1185">Reference proteome</keyword>
<proteinExistence type="predicted"/>
<accession>A0ACC3CAE8</accession>
<protein>
    <submittedName>
        <fullName evidence="1">Uncharacterized protein</fullName>
    </submittedName>
</protein>
<evidence type="ECO:0000313" key="2">
    <source>
        <dbReference type="Proteomes" id="UP000798662"/>
    </source>
</evidence>
<dbReference type="EMBL" id="CM020620">
    <property type="protein sequence ID" value="KAK1867085.1"/>
    <property type="molecule type" value="Genomic_DNA"/>
</dbReference>
<evidence type="ECO:0000313" key="1">
    <source>
        <dbReference type="EMBL" id="KAK1867085.1"/>
    </source>
</evidence>
<organism evidence="1 2">
    <name type="scientific">Pyropia yezoensis</name>
    <name type="common">Susabi-nori</name>
    <name type="synonym">Porphyra yezoensis</name>
    <dbReference type="NCBI Taxonomy" id="2788"/>
    <lineage>
        <taxon>Eukaryota</taxon>
        <taxon>Rhodophyta</taxon>
        <taxon>Bangiophyceae</taxon>
        <taxon>Bangiales</taxon>
        <taxon>Bangiaceae</taxon>
        <taxon>Pyropia</taxon>
    </lineage>
</organism>
<name>A0ACC3CAE8_PYRYE</name>